<reference evidence="1 2" key="1">
    <citation type="submission" date="2019-02" db="EMBL/GenBank/DDBJ databases">
        <title>Halieaceae_genomes.</title>
        <authorList>
            <person name="Li S.-H."/>
        </authorList>
    </citation>
    <scope>NUCLEOTIDE SEQUENCE [LARGE SCALE GENOMIC DNA]</scope>
    <source>
        <strain evidence="1 2">JH123</strain>
    </source>
</reference>
<dbReference type="InterPro" id="IPR012658">
    <property type="entry name" value="YheV"/>
</dbReference>
<organism evidence="1 2">
    <name type="scientific">Candidatus Paraluminiphilus aquimaris</name>
    <dbReference type="NCBI Taxonomy" id="2518994"/>
    <lineage>
        <taxon>Bacteria</taxon>
        <taxon>Pseudomonadati</taxon>
        <taxon>Pseudomonadota</taxon>
        <taxon>Gammaproteobacteria</taxon>
        <taxon>Cellvibrionales</taxon>
        <taxon>Halieaceae</taxon>
        <taxon>Candidatus Paraluminiphilus</taxon>
    </lineage>
</organism>
<name>A0ABY6Q543_9GAMM</name>
<protein>
    <recommendedName>
        <fullName evidence="3">YheV family metal-binding protein</fullName>
    </recommendedName>
</protein>
<dbReference type="Proteomes" id="UP001317963">
    <property type="component" value="Chromosome"/>
</dbReference>
<evidence type="ECO:0000313" key="1">
    <source>
        <dbReference type="EMBL" id="UZP73739.1"/>
    </source>
</evidence>
<dbReference type="Pfam" id="PF09526">
    <property type="entry name" value="DUF2387"/>
    <property type="match status" value="1"/>
</dbReference>
<gene>
    <name evidence="1" type="ORF">E0F26_02840</name>
</gene>
<keyword evidence="2" id="KW-1185">Reference proteome</keyword>
<dbReference type="RefSeq" id="WP_279242535.1">
    <property type="nucleotide sequence ID" value="NZ_CP036501.1"/>
</dbReference>
<dbReference type="EMBL" id="CP036501">
    <property type="protein sequence ID" value="UZP73739.1"/>
    <property type="molecule type" value="Genomic_DNA"/>
</dbReference>
<proteinExistence type="predicted"/>
<evidence type="ECO:0000313" key="2">
    <source>
        <dbReference type="Proteomes" id="UP001317963"/>
    </source>
</evidence>
<evidence type="ECO:0008006" key="3">
    <source>
        <dbReference type="Google" id="ProtNLM"/>
    </source>
</evidence>
<sequence length="87" mass="9483">MTNDATPQAPRRPRFIAGAVCPSCKAVDRIVVDLETDERSCVDCGFSEKRPQASAQEPATRVTRGSARLVETTAEPVRLMTPEPPKD</sequence>
<accession>A0ABY6Q543</accession>